<evidence type="ECO:0000256" key="9">
    <source>
        <dbReference type="SAM" id="SignalP"/>
    </source>
</evidence>
<keyword evidence="6" id="KW-0067">ATP-binding</keyword>
<dbReference type="GO" id="GO:0009881">
    <property type="term" value="F:photoreceptor activity"/>
    <property type="evidence" value="ECO:0007669"/>
    <property type="project" value="UniProtKB-KW"/>
</dbReference>
<dbReference type="NCBIfam" id="TIGR00229">
    <property type="entry name" value="sensory_box"/>
    <property type="match status" value="1"/>
</dbReference>
<keyword evidence="9" id="KW-0732">Signal</keyword>
<dbReference type="PANTHER" id="PTHR31600">
    <property type="entry name" value="TINY MACROCYSTS PROTEIN B-RELATED"/>
    <property type="match status" value="1"/>
</dbReference>
<dbReference type="GO" id="GO:0005524">
    <property type="term" value="F:ATP binding"/>
    <property type="evidence" value="ECO:0007669"/>
    <property type="project" value="UniProtKB-KW"/>
</dbReference>
<evidence type="ECO:0000259" key="10">
    <source>
        <dbReference type="PROSITE" id="PS50112"/>
    </source>
</evidence>
<evidence type="ECO:0000256" key="8">
    <source>
        <dbReference type="SAM" id="Phobius"/>
    </source>
</evidence>
<feature type="region of interest" description="Disordered" evidence="7">
    <location>
        <begin position="1177"/>
        <end position="1307"/>
    </location>
</feature>
<feature type="compositionally biased region" description="Low complexity" evidence="7">
    <location>
        <begin position="1329"/>
        <end position="1360"/>
    </location>
</feature>
<reference evidence="11" key="1">
    <citation type="journal article" date="2021" name="Proc. Natl. Acad. Sci. U.S.A.">
        <title>Three genomes in the algal genus Volvox reveal the fate of a haploid sex-determining region after a transition to homothallism.</title>
        <authorList>
            <person name="Yamamoto K."/>
            <person name="Hamaji T."/>
            <person name="Kawai-Toyooka H."/>
            <person name="Matsuzaki R."/>
            <person name="Takahashi F."/>
            <person name="Nishimura Y."/>
            <person name="Kawachi M."/>
            <person name="Noguchi H."/>
            <person name="Minakuchi Y."/>
            <person name="Umen J.G."/>
            <person name="Toyoda A."/>
            <person name="Nozaki H."/>
        </authorList>
    </citation>
    <scope>NUCLEOTIDE SEQUENCE</scope>
    <source>
        <strain evidence="11">NIES-3785</strain>
    </source>
</reference>
<evidence type="ECO:0000256" key="5">
    <source>
        <dbReference type="ARBA" id="ARBA00022777"/>
    </source>
</evidence>
<feature type="domain" description="PAS" evidence="10">
    <location>
        <begin position="487"/>
        <end position="540"/>
    </location>
</feature>
<dbReference type="InterPro" id="IPR057352">
    <property type="entry name" value="TPR_TmcB/C"/>
</dbReference>
<dbReference type="FunFam" id="3.30.450.20:FF:000060">
    <property type="entry name" value="Sensor protein FixL"/>
    <property type="match status" value="1"/>
</dbReference>
<feature type="transmembrane region" description="Helical" evidence="8">
    <location>
        <begin position="2260"/>
        <end position="2281"/>
    </location>
</feature>
<keyword evidence="8" id="KW-0812">Transmembrane</keyword>
<evidence type="ECO:0000256" key="4">
    <source>
        <dbReference type="ARBA" id="ARBA00022741"/>
    </source>
</evidence>
<keyword evidence="4" id="KW-0547">Nucleotide-binding</keyword>
<feature type="compositionally biased region" description="Basic and acidic residues" evidence="7">
    <location>
        <begin position="1284"/>
        <end position="1297"/>
    </location>
</feature>
<keyword evidence="8" id="KW-1133">Transmembrane helix</keyword>
<dbReference type="EMBL" id="BNCQ01000013">
    <property type="protein sequence ID" value="GIM03345.1"/>
    <property type="molecule type" value="Genomic_DNA"/>
</dbReference>
<keyword evidence="1" id="KW-0675">Receptor</keyword>
<feature type="compositionally biased region" description="Acidic residues" evidence="7">
    <location>
        <begin position="1251"/>
        <end position="1269"/>
    </location>
</feature>
<evidence type="ECO:0000256" key="6">
    <source>
        <dbReference type="ARBA" id="ARBA00022840"/>
    </source>
</evidence>
<feature type="signal peptide" evidence="9">
    <location>
        <begin position="1"/>
        <end position="21"/>
    </location>
</feature>
<evidence type="ECO:0000256" key="2">
    <source>
        <dbReference type="ARBA" id="ARBA00022606"/>
    </source>
</evidence>
<feature type="compositionally biased region" description="Low complexity" evidence="7">
    <location>
        <begin position="1203"/>
        <end position="1218"/>
    </location>
</feature>
<feature type="transmembrane region" description="Helical" evidence="8">
    <location>
        <begin position="182"/>
        <end position="203"/>
    </location>
</feature>
<feature type="region of interest" description="Disordered" evidence="7">
    <location>
        <begin position="1320"/>
        <end position="1360"/>
    </location>
</feature>
<feature type="region of interest" description="Disordered" evidence="7">
    <location>
        <begin position="1841"/>
        <end position="1874"/>
    </location>
</feature>
<organism evidence="11 12">
    <name type="scientific">Volvox reticuliferus</name>
    <dbReference type="NCBI Taxonomy" id="1737510"/>
    <lineage>
        <taxon>Eukaryota</taxon>
        <taxon>Viridiplantae</taxon>
        <taxon>Chlorophyta</taxon>
        <taxon>core chlorophytes</taxon>
        <taxon>Chlorophyceae</taxon>
        <taxon>CS clade</taxon>
        <taxon>Chlamydomonadales</taxon>
        <taxon>Volvocaceae</taxon>
        <taxon>Volvox</taxon>
    </lineage>
</organism>
<feature type="compositionally biased region" description="Low complexity" evidence="7">
    <location>
        <begin position="1983"/>
        <end position="1997"/>
    </location>
</feature>
<evidence type="ECO:0000313" key="12">
    <source>
        <dbReference type="Proteomes" id="UP000722791"/>
    </source>
</evidence>
<keyword evidence="8" id="KW-0472">Membrane</keyword>
<proteinExistence type="predicted"/>
<keyword evidence="3" id="KW-0808">Transferase</keyword>
<dbReference type="InterPro" id="IPR013767">
    <property type="entry name" value="PAS_fold"/>
</dbReference>
<evidence type="ECO:0000256" key="3">
    <source>
        <dbReference type="ARBA" id="ARBA00022679"/>
    </source>
</evidence>
<feature type="region of interest" description="Disordered" evidence="7">
    <location>
        <begin position="1900"/>
        <end position="2029"/>
    </location>
</feature>
<dbReference type="SUPFAM" id="SSF55785">
    <property type="entry name" value="PYP-like sensor domain (PAS domain)"/>
    <property type="match status" value="1"/>
</dbReference>
<dbReference type="PROSITE" id="PS50112">
    <property type="entry name" value="PAS"/>
    <property type="match status" value="1"/>
</dbReference>
<dbReference type="SMART" id="SM00091">
    <property type="entry name" value="PAS"/>
    <property type="match status" value="1"/>
</dbReference>
<dbReference type="InterPro" id="IPR052994">
    <property type="entry name" value="Tiny_macrocysts_regulators"/>
</dbReference>
<sequence>MYVMVAAVILAVLGLVGLTLAMRRQEQSKWLRAASIALHVVYDVMFIMLYVSFFDYFVFAANCNFAKKEKTHVYFGASVNCLAMPHVAHMSVALVTATLFFCVTALMVVASSDLNPISRAYLASPVAIARLQILVAKAAYVIVANDLQSWPKPQAVGLVLCVSLICWWNFRKLPFYRTSVNIVWCSFWFGILYVSALLAYLAFGKDQSQEQRHKVTMLVLYGIFPTIAAGCVACAVHALWAAWPARKFRGIGLGVRTAKIHKFRTVEEVELLSRAVRKFTTDGAVDEDAAVLGETIIKAGMQVFPNSPFLLILYANFLLEVRKDGPASRTQLQQASRHSPSLIERYQIFCTGEASKRLKDSQECGMDLQAYIEFRRNFRAVLRVHKEVLMLQAELWMLMLKTCLRVVEVDKALDALEAGTMRAHQVYRRVLERYPTNGKLLRCYGKFLEDVKHDPVAAARAYSEASRNGGGDAILNLDLSGIQGSSNKPEFLTSMSMEDDAVVVINAEGTIMMVSQAVQKVFGYPKTELEGANVSLLMPQPFCQRHTSYLQRYAGGGEPHILDTVRQVVALHKDRYVFPMALCVTRMSGMGSDSIFLGVARPLASNSQTVRAWLAPNGVVLCGDQQFASLCGVQEADLIGKPLSSLVCNELGEVERLLERCRDAPLEEFMAHSISIKLLVKHRYLDPVPVDVTVEMAGTDAQRILVLACNRTDGRESTLLVVDSHMRLRFASVGVSTLLGYPMRKLATMRLEQLLPPPYNTLHSKYLRDPPTAIPPTSCRSGKVVHLLNENGSAVAVRLKISVAAATDTAMTLYVVQVEKRPIDDFLLEKQLVVTSDFGGRVLSVSDPESELFGFRSANMVGCNLCDVVDIFQEWRDRAGESQMQLLMLALLDKEHEMPGTSWRVRVHAPITEALPHHLPRTPSLCQRPSALKTTTTAPAAGSRSACLQVELHDDVFEEEEDGDEQKASAGGDNGSSVGGAGGSMAASSGVYGTRIRVTLWRRDLLTGVVELDEDLVIRRASPITGLIVGMPSTSMLKKPLQRFLDVPADTSWEKLSEAHSRHKKQRSALKSSSNRGIISPIMAFIGPHPDTGTMRIIVQGVQVLAPGGRSKVIVTLHPDTTYAGAHADLMRVLHLDSALLVAKSARRQISQASKAGGGGGGGVGGGHIKLGAEGATAGGGGAVRQRPGSRPGAVADGLPPGAAVSAAVTTATRAAASPPLENEEEGVADKEGRNGDDDEDGPEEAAGSEGDGDGDGEGDGDGDGDGDGSDSSGSGGRRRRRRNSDGGRDLEAEDQARMLSRAASKSEFVAQWVRTISRRPSRPSELITTSRPSTAAAAMAAASGGSGPTAADAPNADAPDADAAAASTAAATSPGAAGVISASGASAVFPMAATGLMASERKTAALPTIPEFRAATGGELVVLDTALSRRRAGQSFARVLSGRGGPMSQTGEQQHWAGGGQMLMGSRQSSGGLMVGDDGNAAGSSGGAGGGGGGSGGEAGGGGANADGGGGGGDKWDKGSDAGESSAEGSQAASGITTSTDMQSGTELIIDSRRCRLLKALTKQLAGPVLMTPMERLRLHSYLLLAVMVATHVVAYIVMTVLISEQYHDINLVHRQALAMDRSQLIAVRAMMGAFCERANVTDKVSVCANSLNFTMNKLRENVNLMEKHHQYVFFGDSRNSIMKLMPEVYDIWTSHQLEYHSYLDTAQPRVLTAFGGAWVLGNRYIAAAREALYWLPNIREKYRLHRTYQFLIDNGLGPLFVAYAKSLDLLVDSAWRAVDQLRIALITLLVVEPLFVQCCCLAYEWILVQRLERARLMGILAMVGLPAPVLRQLATKEAKVLDDSDDDDDDGDSDNDDGGEREGGASGGASGNEKMLATAAQDDVRAGGGGAAADANLTAGGGATAAPPRPLKFRSVKKSEPFPQSDASPMKGGRRVRTPPDAADGTTSDLVRADPPGVGEVVPELPPGARRSSWSPDGKRPPAATSTATAARIASDTPTGGVVGMPLRRGSRDGGSIQPRNKGESHARGLHINGKQLVPSAATVTKFMVPFVLWNMALVIVYVVSLLQLNAMQGPLASLNMASHIIYRYTRVRAIAFGLVSQDDVTSRSLWREMLRTELRYFESEYDALMYGGIPITQLDSVFKHSVPASTFASTSFAYEFFRNKRCFRYDQEECLHTGDEYFEVTHNGLDVMVRRMLAEMNLLVADADEDIVTRGYNGTRYMYMYKVGGNDLYEGLQQAAQLFVDYSISRYDQVGTLHTILLAVTIVLVLLYLLFVLWPHLARLQKDATRQSALLSHVPPEVDVRSHVRAVFKRTIAWQKGGRALAGRGRSAAATAAGMGAATSGSGNGGSLAAGA</sequence>
<keyword evidence="5" id="KW-0418">Kinase</keyword>
<dbReference type="GO" id="GO:0006355">
    <property type="term" value="P:regulation of DNA-templated transcription"/>
    <property type="evidence" value="ECO:0007669"/>
    <property type="project" value="InterPro"/>
</dbReference>
<accession>A0A8J4GAP3</accession>
<feature type="transmembrane region" description="Helical" evidence="8">
    <location>
        <begin position="1786"/>
        <end position="1809"/>
    </location>
</feature>
<keyword evidence="1" id="KW-0157">Chromophore</keyword>
<dbReference type="InterPro" id="IPR035965">
    <property type="entry name" value="PAS-like_dom_sf"/>
</dbReference>
<feature type="transmembrane region" description="Helical" evidence="8">
    <location>
        <begin position="1583"/>
        <end position="1604"/>
    </location>
</feature>
<keyword evidence="1" id="KW-0600">Photoreceptor protein</keyword>
<feature type="region of interest" description="Disordered" evidence="7">
    <location>
        <begin position="958"/>
        <end position="984"/>
    </location>
</feature>
<dbReference type="Pfam" id="PF25474">
    <property type="entry name" value="TPR_TmcB"/>
    <property type="match status" value="1"/>
</dbReference>
<feature type="chain" id="PRO_5035234928" description="PAS domain-containing protein" evidence="9">
    <location>
        <begin position="22"/>
        <end position="2359"/>
    </location>
</feature>
<evidence type="ECO:0000256" key="7">
    <source>
        <dbReference type="SAM" id="MobiDB-lite"/>
    </source>
</evidence>
<feature type="transmembrane region" description="Helical" evidence="8">
    <location>
        <begin position="215"/>
        <end position="243"/>
    </location>
</feature>
<feature type="transmembrane region" description="Helical" evidence="8">
    <location>
        <begin position="2049"/>
        <end position="2071"/>
    </location>
</feature>
<feature type="compositionally biased region" description="Gly residues" evidence="7">
    <location>
        <begin position="972"/>
        <end position="983"/>
    </location>
</feature>
<dbReference type="Proteomes" id="UP000722791">
    <property type="component" value="Unassembled WGS sequence"/>
</dbReference>
<feature type="transmembrane region" description="Helical" evidence="8">
    <location>
        <begin position="45"/>
        <end position="66"/>
    </location>
</feature>
<dbReference type="PANTHER" id="PTHR31600:SF2">
    <property type="entry name" value="GAMETE ENRICHED GENE 10 PROTEIN-RELATED"/>
    <property type="match status" value="1"/>
</dbReference>
<gene>
    <name evidence="11" type="ORF">Vretimale_8101</name>
</gene>
<feature type="compositionally biased region" description="Low complexity" evidence="7">
    <location>
        <begin position="1523"/>
        <end position="1536"/>
    </location>
</feature>
<name>A0A8J4GAP3_9CHLO</name>
<feature type="compositionally biased region" description="Gly residues" evidence="7">
    <location>
        <begin position="1485"/>
        <end position="1514"/>
    </location>
</feature>
<dbReference type="Pfam" id="PF00989">
    <property type="entry name" value="PAS"/>
    <property type="match status" value="1"/>
</dbReference>
<evidence type="ECO:0000256" key="1">
    <source>
        <dbReference type="ARBA" id="ARBA00022543"/>
    </source>
</evidence>
<dbReference type="CDD" id="cd00130">
    <property type="entry name" value="PAS"/>
    <property type="match status" value="1"/>
</dbReference>
<comment type="caution">
    <text evidence="11">The sequence shown here is derived from an EMBL/GenBank/DDBJ whole genome shotgun (WGS) entry which is preliminary data.</text>
</comment>
<keyword evidence="2" id="KW-0716">Sensory transduction</keyword>
<feature type="transmembrane region" description="Helical" evidence="8">
    <location>
        <begin position="87"/>
        <end position="110"/>
    </location>
</feature>
<feature type="compositionally biased region" description="Acidic residues" evidence="7">
    <location>
        <begin position="1845"/>
        <end position="1859"/>
    </location>
</feature>
<dbReference type="InterPro" id="IPR000014">
    <property type="entry name" value="PAS"/>
</dbReference>
<evidence type="ECO:0000313" key="11">
    <source>
        <dbReference type="EMBL" id="GIM03345.1"/>
    </source>
</evidence>
<dbReference type="GO" id="GO:0016301">
    <property type="term" value="F:kinase activity"/>
    <property type="evidence" value="ECO:0007669"/>
    <property type="project" value="UniProtKB-KW"/>
</dbReference>
<dbReference type="Gene3D" id="3.30.450.20">
    <property type="entry name" value="PAS domain"/>
    <property type="match status" value="1"/>
</dbReference>
<feature type="region of interest" description="Disordered" evidence="7">
    <location>
        <begin position="1441"/>
        <end position="1541"/>
    </location>
</feature>
<protein>
    <recommendedName>
        <fullName evidence="10">PAS domain-containing protein</fullName>
    </recommendedName>
</protein>